<dbReference type="RefSeq" id="WP_316965604.1">
    <property type="nucleotide sequence ID" value="NZ_JARFPK010000004.1"/>
</dbReference>
<protein>
    <recommendedName>
        <fullName evidence="4">Transposase</fullName>
    </recommendedName>
</protein>
<reference evidence="2 3" key="1">
    <citation type="submission" date="2023-03" db="EMBL/GenBank/DDBJ databases">
        <title>WGS of Methanotrichaceae archaeon Mx.</title>
        <authorList>
            <person name="Sorokin D.Y."/>
            <person name="Merkel A.Y."/>
        </authorList>
    </citation>
    <scope>NUCLEOTIDE SEQUENCE [LARGE SCALE GENOMIC DNA]</scope>
    <source>
        <strain evidence="2 3">Mx</strain>
    </source>
</reference>
<dbReference type="Proteomes" id="UP001220010">
    <property type="component" value="Unassembled WGS sequence"/>
</dbReference>
<gene>
    <name evidence="2" type="ORF">P0O15_01445</name>
</gene>
<evidence type="ECO:0000313" key="2">
    <source>
        <dbReference type="EMBL" id="MDF0589843.1"/>
    </source>
</evidence>
<keyword evidence="3" id="KW-1185">Reference proteome</keyword>
<proteinExistence type="predicted"/>
<name>A0ABT5X5B5_9EURY</name>
<organism evidence="2 3">
    <name type="scientific">Candidatus Methanocrinis natronophilus</name>
    <dbReference type="NCBI Taxonomy" id="3033396"/>
    <lineage>
        <taxon>Archaea</taxon>
        <taxon>Methanobacteriati</taxon>
        <taxon>Methanobacteriota</taxon>
        <taxon>Stenosarchaea group</taxon>
        <taxon>Methanomicrobia</taxon>
        <taxon>Methanotrichales</taxon>
        <taxon>Methanotrichaceae</taxon>
        <taxon>Methanocrinis</taxon>
    </lineage>
</organism>
<evidence type="ECO:0008006" key="4">
    <source>
        <dbReference type="Google" id="ProtNLM"/>
    </source>
</evidence>
<accession>A0ABT5X5B5</accession>
<evidence type="ECO:0000313" key="3">
    <source>
        <dbReference type="Proteomes" id="UP001220010"/>
    </source>
</evidence>
<dbReference type="EMBL" id="JARFPK010000004">
    <property type="protein sequence ID" value="MDF0589843.1"/>
    <property type="molecule type" value="Genomic_DNA"/>
</dbReference>
<evidence type="ECO:0000256" key="1">
    <source>
        <dbReference type="SAM" id="MobiDB-lite"/>
    </source>
</evidence>
<comment type="caution">
    <text evidence="2">The sequence shown here is derived from an EMBL/GenBank/DDBJ whole genome shotgun (WGS) entry which is preliminary data.</text>
</comment>
<feature type="region of interest" description="Disordered" evidence="1">
    <location>
        <begin position="24"/>
        <end position="43"/>
    </location>
</feature>
<sequence>MARAARVGDLSYMVLEMNPEKVRGHRPPVKAVSGRWKAGGLRK</sequence>